<dbReference type="InterPro" id="IPR014710">
    <property type="entry name" value="RmlC-like_jellyroll"/>
</dbReference>
<evidence type="ECO:0000313" key="2">
    <source>
        <dbReference type="EMBL" id="MEE6186749.1"/>
    </source>
</evidence>
<dbReference type="Proteomes" id="UP001357452">
    <property type="component" value="Unassembled WGS sequence"/>
</dbReference>
<dbReference type="RefSeq" id="WP_330974159.1">
    <property type="nucleotide sequence ID" value="NZ_JAZGLY010000003.1"/>
</dbReference>
<reference evidence="2 3" key="1">
    <citation type="submission" date="2024-01" db="EMBL/GenBank/DDBJ databases">
        <title>Niabella digestum sp. nov., isolated from waste digestion system.</title>
        <authorList>
            <person name="Zhang L."/>
        </authorList>
    </citation>
    <scope>NUCLEOTIDE SEQUENCE [LARGE SCALE GENOMIC DNA]</scope>
    <source>
        <strain evidence="2 3">A18</strain>
    </source>
</reference>
<keyword evidence="3" id="KW-1185">Reference proteome</keyword>
<dbReference type="InterPro" id="IPR008894">
    <property type="entry name" value="QdtA_cupin_dom"/>
</dbReference>
<sequence>MQPTIILGGRHSDERGTLRFNNDFNAIPVKRLYVIHNSEVRPIRGWQGHKVEQRWFMAVEGDYEISVIKVDNWEQPSPHLPAQKFRLSQEKADVLHVPAGYITAIHALTSENALLVMSDYRLGEVQDEYRFPLDYFKDIF</sequence>
<dbReference type="EMBL" id="JAZGLY010000003">
    <property type="protein sequence ID" value="MEE6186749.1"/>
    <property type="molecule type" value="Genomic_DNA"/>
</dbReference>
<evidence type="ECO:0000259" key="1">
    <source>
        <dbReference type="Pfam" id="PF05523"/>
    </source>
</evidence>
<organism evidence="2 3">
    <name type="scientific">Niabella digestorum</name>
    <dbReference type="NCBI Taxonomy" id="3117701"/>
    <lineage>
        <taxon>Bacteria</taxon>
        <taxon>Pseudomonadati</taxon>
        <taxon>Bacteroidota</taxon>
        <taxon>Chitinophagia</taxon>
        <taxon>Chitinophagales</taxon>
        <taxon>Chitinophagaceae</taxon>
        <taxon>Niabella</taxon>
    </lineage>
</organism>
<gene>
    <name evidence="2" type="ORF">V2H41_05620</name>
</gene>
<accession>A0ABU7RFH8</accession>
<protein>
    <submittedName>
        <fullName evidence="2">WxcM-like domain-containing protein</fullName>
    </submittedName>
</protein>
<name>A0ABU7RFH8_9BACT</name>
<dbReference type="SUPFAM" id="SSF51182">
    <property type="entry name" value="RmlC-like cupins"/>
    <property type="match status" value="1"/>
</dbReference>
<evidence type="ECO:0000313" key="3">
    <source>
        <dbReference type="Proteomes" id="UP001357452"/>
    </source>
</evidence>
<feature type="domain" description="Sugar 3,4-ketoisomerase QdtA cupin" evidence="1">
    <location>
        <begin position="10"/>
        <end position="121"/>
    </location>
</feature>
<comment type="caution">
    <text evidence="2">The sequence shown here is derived from an EMBL/GenBank/DDBJ whole genome shotgun (WGS) entry which is preliminary data.</text>
</comment>
<dbReference type="Pfam" id="PF05523">
    <property type="entry name" value="FdtA"/>
    <property type="match status" value="1"/>
</dbReference>
<dbReference type="InterPro" id="IPR011051">
    <property type="entry name" value="RmlC_Cupin_sf"/>
</dbReference>
<proteinExistence type="predicted"/>
<dbReference type="Gene3D" id="2.60.120.10">
    <property type="entry name" value="Jelly Rolls"/>
    <property type="match status" value="1"/>
</dbReference>